<evidence type="ECO:0000313" key="2">
    <source>
        <dbReference type="EMBL" id="KAK0620544.1"/>
    </source>
</evidence>
<dbReference type="Pfam" id="PF05630">
    <property type="entry name" value="NPP1"/>
    <property type="match status" value="1"/>
</dbReference>
<sequence length="257" mass="28506">MAISKLLFTGLITLASALSIARRAYVPPPLPLNAPLSDLQSQPALDFDKDSCYHVAAIGPDGTFAEGMKPSGALSGGCRSESDLDNSNVYSRRRCNADWCVTMYDYYFEKDTSQTSGVGGHKHDWEHIAVWTRDGRIEYVAASAHGGYKVTQRDDVFFNSDQGGEHPLIVYHKDSVFTHAFRFANKKDVEKPENHKGVFWRGTLVGWEGFPEVGIREALVAHEWEGPAAMAISDENFAGEIQKAKPKGLVFDETRDF</sequence>
<comment type="caution">
    <text evidence="2">The sequence shown here is derived from an EMBL/GenBank/DDBJ whole genome shotgun (WGS) entry which is preliminary data.</text>
</comment>
<name>A0AA39WS23_9PEZI</name>
<dbReference type="EMBL" id="JAULSU010000004">
    <property type="protein sequence ID" value="KAK0620544.1"/>
    <property type="molecule type" value="Genomic_DNA"/>
</dbReference>
<dbReference type="Proteomes" id="UP001175000">
    <property type="component" value="Unassembled WGS sequence"/>
</dbReference>
<keyword evidence="3" id="KW-1185">Reference proteome</keyword>
<dbReference type="AlphaFoldDB" id="A0AA39WS23"/>
<organism evidence="2 3">
    <name type="scientific">Immersiella caudata</name>
    <dbReference type="NCBI Taxonomy" id="314043"/>
    <lineage>
        <taxon>Eukaryota</taxon>
        <taxon>Fungi</taxon>
        <taxon>Dikarya</taxon>
        <taxon>Ascomycota</taxon>
        <taxon>Pezizomycotina</taxon>
        <taxon>Sordariomycetes</taxon>
        <taxon>Sordariomycetidae</taxon>
        <taxon>Sordariales</taxon>
        <taxon>Lasiosphaeriaceae</taxon>
        <taxon>Immersiella</taxon>
    </lineage>
</organism>
<keyword evidence="1" id="KW-0732">Signal</keyword>
<dbReference type="PANTHER" id="PTHR33657:SF6">
    <property type="entry name" value="SECRETED PROTEIN"/>
    <property type="match status" value="1"/>
</dbReference>
<evidence type="ECO:0000256" key="1">
    <source>
        <dbReference type="SAM" id="SignalP"/>
    </source>
</evidence>
<feature type="chain" id="PRO_5041374470" evidence="1">
    <location>
        <begin position="18"/>
        <end position="257"/>
    </location>
</feature>
<dbReference type="PANTHER" id="PTHR33657">
    <property type="entry name" value="DOMAIN PROTEIN, PUTATIVE (AFU_ORTHOLOGUE AFUA_5G00600)-RELATED"/>
    <property type="match status" value="1"/>
</dbReference>
<gene>
    <name evidence="2" type="ORF">B0T14DRAFT_497055</name>
</gene>
<proteinExistence type="predicted"/>
<accession>A0AA39WS23</accession>
<dbReference type="PIRSF" id="PIRSF029958">
    <property type="entry name" value="Necrosis-inducing_protein"/>
    <property type="match status" value="1"/>
</dbReference>
<dbReference type="InterPro" id="IPR008701">
    <property type="entry name" value="NPP1"/>
</dbReference>
<evidence type="ECO:0000313" key="3">
    <source>
        <dbReference type="Proteomes" id="UP001175000"/>
    </source>
</evidence>
<reference evidence="2" key="1">
    <citation type="submission" date="2023-06" db="EMBL/GenBank/DDBJ databases">
        <title>Genome-scale phylogeny and comparative genomics of the fungal order Sordariales.</title>
        <authorList>
            <consortium name="Lawrence Berkeley National Laboratory"/>
            <person name="Hensen N."/>
            <person name="Bonometti L."/>
            <person name="Westerberg I."/>
            <person name="Brannstrom I.O."/>
            <person name="Guillou S."/>
            <person name="Cros-Aarteil S."/>
            <person name="Calhoun S."/>
            <person name="Haridas S."/>
            <person name="Kuo A."/>
            <person name="Mondo S."/>
            <person name="Pangilinan J."/>
            <person name="Riley R."/>
            <person name="Labutti K."/>
            <person name="Andreopoulos B."/>
            <person name="Lipzen A."/>
            <person name="Chen C."/>
            <person name="Yanf M."/>
            <person name="Daum C."/>
            <person name="Ng V."/>
            <person name="Clum A."/>
            <person name="Steindorff A."/>
            <person name="Ohm R."/>
            <person name="Martin F."/>
            <person name="Silar P."/>
            <person name="Natvig D."/>
            <person name="Lalanne C."/>
            <person name="Gautier V."/>
            <person name="Ament-Velasquez S.L."/>
            <person name="Kruys A."/>
            <person name="Hutchinson M.I."/>
            <person name="Powell A.J."/>
            <person name="Barry K."/>
            <person name="Miller A.N."/>
            <person name="Grigoriev I.V."/>
            <person name="Debuchy R."/>
            <person name="Gladieux P."/>
            <person name="Thoren M.H."/>
            <person name="Johannesson H."/>
        </authorList>
    </citation>
    <scope>NUCLEOTIDE SEQUENCE</scope>
    <source>
        <strain evidence="2">CBS 606.72</strain>
    </source>
</reference>
<protein>
    <submittedName>
        <fullName evidence="2">Necrosis inducing protein-domain-containing protein</fullName>
    </submittedName>
</protein>
<feature type="signal peptide" evidence="1">
    <location>
        <begin position="1"/>
        <end position="17"/>
    </location>
</feature>